<evidence type="ECO:0000313" key="1">
    <source>
        <dbReference type="EMBL" id="SEB96055.1"/>
    </source>
</evidence>
<proteinExistence type="predicted"/>
<reference evidence="1 2" key="1">
    <citation type="submission" date="2016-10" db="EMBL/GenBank/DDBJ databases">
        <authorList>
            <person name="de Groot N.N."/>
        </authorList>
    </citation>
    <scope>NUCLEOTIDE SEQUENCE [LARGE SCALE GENOMIC DNA]</scope>
    <source>
        <strain evidence="1 2">MT12</strain>
    </source>
</reference>
<dbReference type="Proteomes" id="UP000198992">
    <property type="component" value="Unassembled WGS sequence"/>
</dbReference>
<sequence length="84" mass="9108">MAHPGMTRCTPDTFDLDLTGAFAVILRAYGMTFEGTVDEVEARAFQILWKPAEGRPYSQVKPRLATAIALARRDGPIDLSAVAA</sequence>
<dbReference type="EMBL" id="FNTH01000001">
    <property type="protein sequence ID" value="SEB96055.1"/>
    <property type="molecule type" value="Genomic_DNA"/>
</dbReference>
<dbReference type="AlphaFoldDB" id="A0A1H4NM66"/>
<name>A0A1H4NM66_9BRAD</name>
<protein>
    <submittedName>
        <fullName evidence="1">Uncharacterized protein</fullName>
    </submittedName>
</protein>
<accession>A0A1H4NM66</accession>
<dbReference type="OrthoDB" id="8239608at2"/>
<organism evidence="1 2">
    <name type="scientific">Bradyrhizobium erythrophlei</name>
    <dbReference type="NCBI Taxonomy" id="1437360"/>
    <lineage>
        <taxon>Bacteria</taxon>
        <taxon>Pseudomonadati</taxon>
        <taxon>Pseudomonadota</taxon>
        <taxon>Alphaproteobacteria</taxon>
        <taxon>Hyphomicrobiales</taxon>
        <taxon>Nitrobacteraceae</taxon>
        <taxon>Bradyrhizobium</taxon>
    </lineage>
</organism>
<evidence type="ECO:0000313" key="2">
    <source>
        <dbReference type="Proteomes" id="UP000198992"/>
    </source>
</evidence>
<dbReference type="RefSeq" id="WP_092114203.1">
    <property type="nucleotide sequence ID" value="NZ_FNTH01000001.1"/>
</dbReference>
<gene>
    <name evidence="1" type="ORF">SAMN05444164_0665</name>
</gene>